<evidence type="ECO:0000313" key="3">
    <source>
        <dbReference type="Proteomes" id="UP000653454"/>
    </source>
</evidence>
<dbReference type="Proteomes" id="UP000653454">
    <property type="component" value="Unassembled WGS sequence"/>
</dbReference>
<evidence type="ECO:0000256" key="1">
    <source>
        <dbReference type="SAM" id="Phobius"/>
    </source>
</evidence>
<organism evidence="2 3">
    <name type="scientific">Plutella xylostella</name>
    <name type="common">Diamondback moth</name>
    <name type="synonym">Plutella maculipennis</name>
    <dbReference type="NCBI Taxonomy" id="51655"/>
    <lineage>
        <taxon>Eukaryota</taxon>
        <taxon>Metazoa</taxon>
        <taxon>Ecdysozoa</taxon>
        <taxon>Arthropoda</taxon>
        <taxon>Hexapoda</taxon>
        <taxon>Insecta</taxon>
        <taxon>Pterygota</taxon>
        <taxon>Neoptera</taxon>
        <taxon>Endopterygota</taxon>
        <taxon>Lepidoptera</taxon>
        <taxon>Glossata</taxon>
        <taxon>Ditrysia</taxon>
        <taxon>Yponomeutoidea</taxon>
        <taxon>Plutellidae</taxon>
        <taxon>Plutella</taxon>
    </lineage>
</organism>
<keyword evidence="1" id="KW-0812">Transmembrane</keyword>
<keyword evidence="1" id="KW-1133">Transmembrane helix</keyword>
<reference evidence="2" key="1">
    <citation type="submission" date="2020-11" db="EMBL/GenBank/DDBJ databases">
        <authorList>
            <person name="Whiteford S."/>
        </authorList>
    </citation>
    <scope>NUCLEOTIDE SEQUENCE</scope>
</reference>
<gene>
    <name evidence="2" type="ORF">PLXY2_LOCUS13479</name>
</gene>
<keyword evidence="3" id="KW-1185">Reference proteome</keyword>
<sequence>MQRMWLQNHVQKTNQKMYPFKYFYCNYNIFGLGNIFYMFKCKGALHINGLA</sequence>
<dbReference type="AlphaFoldDB" id="A0A8S4G5U8"/>
<proteinExistence type="predicted"/>
<feature type="transmembrane region" description="Helical" evidence="1">
    <location>
        <begin position="21"/>
        <end position="39"/>
    </location>
</feature>
<name>A0A8S4G5U8_PLUXY</name>
<accession>A0A8S4G5U8</accession>
<protein>
    <submittedName>
        <fullName evidence="2">(diamondback moth) hypothetical protein</fullName>
    </submittedName>
</protein>
<evidence type="ECO:0000313" key="2">
    <source>
        <dbReference type="EMBL" id="CAG9135194.1"/>
    </source>
</evidence>
<comment type="caution">
    <text evidence="2">The sequence shown here is derived from an EMBL/GenBank/DDBJ whole genome shotgun (WGS) entry which is preliminary data.</text>
</comment>
<dbReference type="EMBL" id="CAJHNJ030000097">
    <property type="protein sequence ID" value="CAG9135194.1"/>
    <property type="molecule type" value="Genomic_DNA"/>
</dbReference>
<keyword evidence="1" id="KW-0472">Membrane</keyword>